<dbReference type="Proteomes" id="UP001281147">
    <property type="component" value="Unassembled WGS sequence"/>
</dbReference>
<reference evidence="1" key="1">
    <citation type="submission" date="2023-07" db="EMBL/GenBank/DDBJ databases">
        <title>Black Yeasts Isolated from many extreme environments.</title>
        <authorList>
            <person name="Coleine C."/>
            <person name="Stajich J.E."/>
            <person name="Selbmann L."/>
        </authorList>
    </citation>
    <scope>NUCLEOTIDE SEQUENCE</scope>
    <source>
        <strain evidence="1">CCFEE 5714</strain>
    </source>
</reference>
<dbReference type="EMBL" id="JAUTXU010000280">
    <property type="protein sequence ID" value="KAK3690778.1"/>
    <property type="molecule type" value="Genomic_DNA"/>
</dbReference>
<sequence length="900" mass="100258">MLRTRNYEGIIEAPHRSTTTTIGMAAGDVFNGTMGKVQAHDEETQGSGSGSGFSDISALENETDEFGRRLLQHQRDAQRMNALRSNQQAFRKARPRARVAETVEREDREREGSAGQNHERIGSEGSNESEPPVTVPREWGRRARRQTDWMRKILEPSETSENAEGLVERDVNAIIPRRTRYSGDLDWEASGDDPLQSVEDTPPSMRRKRLSTPPSSMRHMNTTLQNNNDIDDGDFTAADLLASTPAVTHRTRKIDELTRREIEHVERERVTTRTLGEIAERSPSGALRRSSSSRIRERAIAEAMATNASSIPRPVTATGNSRSPTRLPRRLRSPQRLKENVPPNGEVNMNGSPSKGSATVGLTNHAAQAVNTQKNPQRPKHQRNDSMSLLRKLARVSSMSPSPANERKNSDVTARERKTSAEDPGPLSAKTTNGDYVADTRPPTRDAKEDDWGFGDLLHNKQSEAVNNAETEPKGAAVDGEVDMTPMPQDQAQEAKTPVVTGAWVDTTMQNEYTSSVNQTINKADPNSLSNSIKEAYKLSARTSAQDLRRINSEPAKPKSALEAILRETRSHQSDQTFGESTIQSLEDIVHPQFDLTDPIITLDEGSADAPAEELGGGRALTQLEKDRRQEDLAMEGLNKHLKAARTSIKDANRGLRRVENRIETVQEDVPAVLRTSTTTVTTTAKHHAKSVDGPCATCGGLYHSVWYGLWSEFRSCFYIYDSRSKYLGVPTGIRFTWLGLACIFWLLWYISESVLCGFYCHPNYTWYARNAHPSAPRYPFVIPTLILRPFRFLWGPAWDFVFEAFGLAWWEEFLEDITRPAAFGGPVGPPYGKYKYTATRRANTGLGKATVKRAFESVVPTSSRNEWVATATTTSARVMRSVVDAVDEVGSMWDDEFVS</sequence>
<comment type="caution">
    <text evidence="1">The sequence shown here is derived from an EMBL/GenBank/DDBJ whole genome shotgun (WGS) entry which is preliminary data.</text>
</comment>
<accession>A0ACC3MFH5</accession>
<proteinExistence type="predicted"/>
<name>A0ACC3MFH5_9PEZI</name>
<keyword evidence="2" id="KW-1185">Reference proteome</keyword>
<evidence type="ECO:0000313" key="2">
    <source>
        <dbReference type="Proteomes" id="UP001281147"/>
    </source>
</evidence>
<evidence type="ECO:0000313" key="1">
    <source>
        <dbReference type="EMBL" id="KAK3690778.1"/>
    </source>
</evidence>
<protein>
    <submittedName>
        <fullName evidence="1">Uncharacterized protein</fullName>
    </submittedName>
</protein>
<organism evidence="1 2">
    <name type="scientific">Vermiconidia calcicola</name>
    <dbReference type="NCBI Taxonomy" id="1690605"/>
    <lineage>
        <taxon>Eukaryota</taxon>
        <taxon>Fungi</taxon>
        <taxon>Dikarya</taxon>
        <taxon>Ascomycota</taxon>
        <taxon>Pezizomycotina</taxon>
        <taxon>Dothideomycetes</taxon>
        <taxon>Dothideomycetidae</taxon>
        <taxon>Mycosphaerellales</taxon>
        <taxon>Extremaceae</taxon>
        <taxon>Vermiconidia</taxon>
    </lineage>
</organism>
<gene>
    <name evidence="1" type="ORF">LTR37_019000</name>
</gene>